<evidence type="ECO:0000313" key="2">
    <source>
        <dbReference type="Proteomes" id="UP000015104"/>
    </source>
</evidence>
<reference evidence="1" key="2">
    <citation type="submission" date="2015-06" db="UniProtKB">
        <authorList>
            <consortium name="EnsemblMetazoa"/>
        </authorList>
    </citation>
    <scope>IDENTIFICATION</scope>
</reference>
<protein>
    <recommendedName>
        <fullName evidence="3">39S ribosomal protein L55, mitochondrial</fullName>
    </recommendedName>
</protein>
<organism evidence="1 2">
    <name type="scientific">Tetranychus urticae</name>
    <name type="common">Two-spotted spider mite</name>
    <dbReference type="NCBI Taxonomy" id="32264"/>
    <lineage>
        <taxon>Eukaryota</taxon>
        <taxon>Metazoa</taxon>
        <taxon>Ecdysozoa</taxon>
        <taxon>Arthropoda</taxon>
        <taxon>Chelicerata</taxon>
        <taxon>Arachnida</taxon>
        <taxon>Acari</taxon>
        <taxon>Acariformes</taxon>
        <taxon>Trombidiformes</taxon>
        <taxon>Prostigmata</taxon>
        <taxon>Eleutherengona</taxon>
        <taxon>Raphignathae</taxon>
        <taxon>Tetranychoidea</taxon>
        <taxon>Tetranychidae</taxon>
        <taxon>Tetranychus</taxon>
    </lineage>
</organism>
<evidence type="ECO:0008006" key="3">
    <source>
        <dbReference type="Google" id="ProtNLM"/>
    </source>
</evidence>
<dbReference type="OrthoDB" id="9986315at2759"/>
<dbReference type="STRING" id="32264.T1JZX0"/>
<dbReference type="InterPro" id="IPR044884">
    <property type="entry name" value="Ribosomal_mL55_sf"/>
</dbReference>
<accession>T1JZX0</accession>
<dbReference type="PANTHER" id="PTHR34095:SF1">
    <property type="entry name" value="LARGE RIBOSOMAL SUBUNIT PROTEIN ML55"/>
    <property type="match status" value="1"/>
</dbReference>
<dbReference type="GO" id="GO:0006412">
    <property type="term" value="P:translation"/>
    <property type="evidence" value="ECO:0007669"/>
    <property type="project" value="TreeGrafter"/>
</dbReference>
<sequence>MFRFKVAPSIKGLLSNECSTMTAGSLNIFRYLNGNRAIISRVKRKEFCRFYETNLVDLDGSVIKCRYPEPRYVIKFPVIFEELKTEEEKKVWLSRRKPKETFNRSKDDFDVKIDRKIYLKHLKKK</sequence>
<dbReference type="AlphaFoldDB" id="T1JZX0"/>
<reference evidence="2" key="1">
    <citation type="submission" date="2011-08" db="EMBL/GenBank/DDBJ databases">
        <authorList>
            <person name="Rombauts S."/>
        </authorList>
    </citation>
    <scope>NUCLEOTIDE SEQUENCE</scope>
    <source>
        <strain evidence="2">London</strain>
    </source>
</reference>
<keyword evidence="2" id="KW-1185">Reference proteome</keyword>
<dbReference type="GO" id="GO:0005762">
    <property type="term" value="C:mitochondrial large ribosomal subunit"/>
    <property type="evidence" value="ECO:0007669"/>
    <property type="project" value="InterPro"/>
</dbReference>
<dbReference type="PANTHER" id="PTHR34095">
    <property type="entry name" value="39S RIBOSOMAL PROTEIN L55, MITOCHONDRIAL"/>
    <property type="match status" value="1"/>
</dbReference>
<dbReference type="EnsemblMetazoa" id="tetur03g05560.1">
    <property type="protein sequence ID" value="tetur03g05560.1"/>
    <property type="gene ID" value="tetur03g05560"/>
</dbReference>
<dbReference type="KEGG" id="tut:107359288"/>
<dbReference type="EMBL" id="CAEY01001129">
    <property type="status" value="NOT_ANNOTATED_CDS"/>
    <property type="molecule type" value="Genomic_DNA"/>
</dbReference>
<dbReference type="OMA" id="SYHEPRR"/>
<dbReference type="eggNOG" id="KOG4616">
    <property type="taxonomic scope" value="Eukaryota"/>
</dbReference>
<dbReference type="Gene3D" id="6.20.130.20">
    <property type="entry name" value="Mitochondrial ribosomal protein L55"/>
    <property type="match status" value="1"/>
</dbReference>
<dbReference type="HOGENOM" id="CLU_139855_1_0_1"/>
<dbReference type="Proteomes" id="UP000015104">
    <property type="component" value="Unassembled WGS sequence"/>
</dbReference>
<proteinExistence type="predicted"/>
<evidence type="ECO:0000313" key="1">
    <source>
        <dbReference type="EnsemblMetazoa" id="tetur03g05560.1"/>
    </source>
</evidence>
<dbReference type="Pfam" id="PF09776">
    <property type="entry name" value="Mitoc_L55"/>
    <property type="match status" value="1"/>
</dbReference>
<dbReference type="InterPro" id="IPR018615">
    <property type="entry name" value="Ribosomal_mL55"/>
</dbReference>
<gene>
    <name evidence="1" type="primary">107359288</name>
</gene>
<name>T1JZX0_TETUR</name>
<dbReference type="GO" id="GO:0003735">
    <property type="term" value="F:structural constituent of ribosome"/>
    <property type="evidence" value="ECO:0007669"/>
    <property type="project" value="InterPro"/>
</dbReference>